<proteinExistence type="inferred from homology"/>
<dbReference type="Pfam" id="PF01546">
    <property type="entry name" value="Peptidase_M20"/>
    <property type="match status" value="1"/>
</dbReference>
<keyword evidence="3" id="KW-0862">Zinc</keyword>
<dbReference type="NCBIfam" id="NF006770">
    <property type="entry name" value="PRK09290.1-4"/>
    <property type="match status" value="1"/>
</dbReference>
<dbReference type="Gene3D" id="3.30.70.360">
    <property type="match status" value="1"/>
</dbReference>
<dbReference type="Proteomes" id="UP000316298">
    <property type="component" value="Unassembled WGS sequence"/>
</dbReference>
<dbReference type="EMBL" id="VFMM01000001">
    <property type="protein sequence ID" value="TQJ18626.1"/>
    <property type="molecule type" value="Genomic_DNA"/>
</dbReference>
<dbReference type="PIRSF" id="PIRSF001235">
    <property type="entry name" value="Amidase_carbamoylase"/>
    <property type="match status" value="1"/>
</dbReference>
<feature type="binding site" evidence="3">
    <location>
        <position position="136"/>
    </location>
    <ligand>
        <name>Zn(2+)</name>
        <dbReference type="ChEBI" id="CHEBI:29105"/>
        <label>2</label>
    </ligand>
</feature>
<comment type="cofactor">
    <cofactor evidence="3">
        <name>Zn(2+)</name>
        <dbReference type="ChEBI" id="CHEBI:29105"/>
    </cofactor>
    <text evidence="3">Binds 2 Zn(2+) ions per subunit.</text>
</comment>
<comment type="similarity">
    <text evidence="1">Belongs to the peptidase M20 family.</text>
</comment>
<reference evidence="6 7" key="1">
    <citation type="submission" date="2019-06" db="EMBL/GenBank/DDBJ databases">
        <title>Sequencing the genomes of 1000 actinobacteria strains.</title>
        <authorList>
            <person name="Klenk H.-P."/>
        </authorList>
    </citation>
    <scope>NUCLEOTIDE SEQUENCE [LARGE SCALE GENOMIC DNA]</scope>
    <source>
        <strain evidence="6 7">DSM 17305</strain>
    </source>
</reference>
<keyword evidence="3" id="KW-0479">Metal-binding</keyword>
<evidence type="ECO:0000313" key="6">
    <source>
        <dbReference type="EMBL" id="TQJ18626.1"/>
    </source>
</evidence>
<dbReference type="Gene3D" id="3.40.630.10">
    <property type="entry name" value="Zn peptidases"/>
    <property type="match status" value="2"/>
</dbReference>
<feature type="compositionally biased region" description="Low complexity" evidence="5">
    <location>
        <begin position="19"/>
        <end position="28"/>
    </location>
</feature>
<feature type="binding site" evidence="3">
    <location>
        <position position="419"/>
    </location>
    <ligand>
        <name>Zn(2+)</name>
        <dbReference type="ChEBI" id="CHEBI:29105"/>
        <label>2</label>
    </ligand>
</feature>
<comment type="caution">
    <text evidence="6">The sequence shown here is derived from an EMBL/GenBank/DDBJ whole genome shotgun (WGS) entry which is preliminary data.</text>
</comment>
<dbReference type="PANTHER" id="PTHR32494">
    <property type="entry name" value="ALLANTOATE DEIMINASE-RELATED"/>
    <property type="match status" value="1"/>
</dbReference>
<accession>A0A542ETW3</accession>
<dbReference type="GO" id="GO:0016813">
    <property type="term" value="F:hydrolase activity, acting on carbon-nitrogen (but not peptide) bonds, in linear amidines"/>
    <property type="evidence" value="ECO:0007669"/>
    <property type="project" value="InterPro"/>
</dbReference>
<evidence type="ECO:0000313" key="7">
    <source>
        <dbReference type="Proteomes" id="UP000316298"/>
    </source>
</evidence>
<keyword evidence="7" id="KW-1185">Reference proteome</keyword>
<dbReference type="PANTHER" id="PTHR32494:SF5">
    <property type="entry name" value="ALLANTOATE AMIDOHYDROLASE"/>
    <property type="match status" value="1"/>
</dbReference>
<feature type="binding site" evidence="3">
    <location>
        <position position="235"/>
    </location>
    <ligand>
        <name>Zn(2+)</name>
        <dbReference type="ChEBI" id="CHEBI:29105"/>
        <label>1</label>
    </ligand>
</feature>
<feature type="binding site" evidence="4">
    <location>
        <position position="315"/>
    </location>
    <ligand>
        <name>allantoate</name>
        <dbReference type="ChEBI" id="CHEBI:17536"/>
    </ligand>
</feature>
<feature type="binding site" evidence="4">
    <location>
        <position position="328"/>
    </location>
    <ligand>
        <name>allantoate</name>
        <dbReference type="ChEBI" id="CHEBI:17536"/>
    </ligand>
</feature>
<feature type="binding site" evidence="3">
    <location>
        <position position="136"/>
    </location>
    <ligand>
        <name>Zn(2+)</name>
        <dbReference type="ChEBI" id="CHEBI:29105"/>
        <label>1</label>
    </ligand>
</feature>
<dbReference type="InterPro" id="IPR036264">
    <property type="entry name" value="Bact_exopeptidase_dim_dom"/>
</dbReference>
<feature type="binding site" evidence="4">
    <location>
        <position position="257"/>
    </location>
    <ligand>
        <name>allantoate</name>
        <dbReference type="ChEBI" id="CHEBI:17536"/>
    </ligand>
</feature>
<dbReference type="RefSeq" id="WP_141856023.1">
    <property type="nucleotide sequence ID" value="NZ_BAAAKA010000028.1"/>
</dbReference>
<dbReference type="SUPFAM" id="SSF53187">
    <property type="entry name" value="Zn-dependent exopeptidases"/>
    <property type="match status" value="2"/>
</dbReference>
<feature type="compositionally biased region" description="Low complexity" evidence="5">
    <location>
        <begin position="106"/>
        <end position="115"/>
    </location>
</feature>
<evidence type="ECO:0000256" key="4">
    <source>
        <dbReference type="PIRSR" id="PIRSR001235-2"/>
    </source>
</evidence>
<evidence type="ECO:0000256" key="5">
    <source>
        <dbReference type="SAM" id="MobiDB-lite"/>
    </source>
</evidence>
<dbReference type="GO" id="GO:0046872">
    <property type="term" value="F:metal ion binding"/>
    <property type="evidence" value="ECO:0007669"/>
    <property type="project" value="UniProtKB-KW"/>
</dbReference>
<dbReference type="OrthoDB" id="9808195at2"/>
<evidence type="ECO:0000256" key="1">
    <source>
        <dbReference type="ARBA" id="ARBA00006153"/>
    </source>
</evidence>
<feature type="binding site" evidence="3">
    <location>
        <position position="171"/>
    </location>
    <ligand>
        <name>Zn(2+)</name>
        <dbReference type="ChEBI" id="CHEBI:29105"/>
        <label>2</label>
    </ligand>
</feature>
<keyword evidence="2 6" id="KW-0378">Hydrolase</keyword>
<gene>
    <name evidence="6" type="ORF">FB475_2773</name>
</gene>
<dbReference type="AlphaFoldDB" id="A0A542ETW3"/>
<dbReference type="NCBIfam" id="TIGR01879">
    <property type="entry name" value="hydantase"/>
    <property type="match status" value="1"/>
</dbReference>
<dbReference type="InterPro" id="IPR002933">
    <property type="entry name" value="Peptidase_M20"/>
</dbReference>
<organism evidence="6 7">
    <name type="scientific">Kribbella jejuensis</name>
    <dbReference type="NCBI Taxonomy" id="236068"/>
    <lineage>
        <taxon>Bacteria</taxon>
        <taxon>Bacillati</taxon>
        <taxon>Actinomycetota</taxon>
        <taxon>Actinomycetes</taxon>
        <taxon>Propionibacteriales</taxon>
        <taxon>Kribbellaceae</taxon>
        <taxon>Kribbella</taxon>
    </lineage>
</organism>
<dbReference type="SUPFAM" id="SSF55031">
    <property type="entry name" value="Bacterial exopeptidase dimerisation domain"/>
    <property type="match status" value="1"/>
</dbReference>
<dbReference type="InterPro" id="IPR010158">
    <property type="entry name" value="Amidase_Cbmase"/>
</dbReference>
<protein>
    <submittedName>
        <fullName evidence="6">N-carbamoyl-L-amino-acid hydrolase</fullName>
    </submittedName>
</protein>
<feature type="binding site" evidence="3">
    <location>
        <position position="125"/>
    </location>
    <ligand>
        <name>Zn(2+)</name>
        <dbReference type="ChEBI" id="CHEBI:29105"/>
        <label>1</label>
    </ligand>
</feature>
<feature type="region of interest" description="Disordered" evidence="5">
    <location>
        <begin position="1"/>
        <end position="28"/>
    </location>
</feature>
<feature type="region of interest" description="Disordered" evidence="5">
    <location>
        <begin position="65"/>
        <end position="115"/>
    </location>
</feature>
<sequence length="446" mass="46136">MSFESLWADQSAIGRDPETGGYTRGGYTPTEREATHWFLDQCATRNLSVESDGIGNLIAWWEPRREPADRPAPGAGGEHTPVDAGAAYRSGVSDPTRRSGASYPTPAGEPAGGPAARPGIVTGSHLDSVIDGGAFDGPLGVVSALAAVDRLRAEGFEPGVPIGIGAFVEEEGSRFGMPCLGSRIAAGVLSADKALQLKDRSGVGLGEALEKAGIDPAGVGPSPLLKRMGTFVELHVEQGRGLTAPVGVASSIWPHGRYRFTFGGEANHAGTTLMEDRHDPMLTYAMTALAANKQARLAGARATFGRLSVEPNGTNAVPSQVTAWLDARAADTATLESLLAAITKQATERAERDGTTLEVTPESVSPIVDFPAGLRDRLADVLGGAPVLPTGAGHDAGVFSDAGIPTAMLFVRNPTGISHSPAEYAEMDDCLAGVDALAAVLKDLAK</sequence>
<evidence type="ECO:0000256" key="2">
    <source>
        <dbReference type="ARBA" id="ARBA00022801"/>
    </source>
</evidence>
<name>A0A542ETW3_9ACTN</name>
<evidence type="ECO:0000256" key="3">
    <source>
        <dbReference type="PIRSR" id="PIRSR001235-1"/>
    </source>
</evidence>